<proteinExistence type="inferred from homology"/>
<dbReference type="PANTHER" id="PTHR38042">
    <property type="entry name" value="UROPORPHYRINOGEN-III SYNTHASE, CHLOROPLASTIC"/>
    <property type="match status" value="1"/>
</dbReference>
<comment type="function">
    <text evidence="6 9">Catalyzes cyclization of the linear tetrapyrrole, hydroxymethylbilane, to the macrocyclic uroporphyrinogen III.</text>
</comment>
<evidence type="ECO:0000256" key="7">
    <source>
        <dbReference type="ARBA" id="ARBA00040167"/>
    </source>
</evidence>
<evidence type="ECO:0000256" key="8">
    <source>
        <dbReference type="ARBA" id="ARBA00048617"/>
    </source>
</evidence>
<dbReference type="EC" id="4.2.1.75" evidence="3 9"/>
<evidence type="ECO:0000256" key="4">
    <source>
        <dbReference type="ARBA" id="ARBA00023239"/>
    </source>
</evidence>
<comment type="catalytic activity">
    <reaction evidence="8 9">
        <text>hydroxymethylbilane = uroporphyrinogen III + H2O</text>
        <dbReference type="Rhea" id="RHEA:18965"/>
        <dbReference type="ChEBI" id="CHEBI:15377"/>
        <dbReference type="ChEBI" id="CHEBI:57308"/>
        <dbReference type="ChEBI" id="CHEBI:57845"/>
        <dbReference type="EC" id="4.2.1.75"/>
    </reaction>
</comment>
<evidence type="ECO:0000256" key="9">
    <source>
        <dbReference type="RuleBase" id="RU366031"/>
    </source>
</evidence>
<reference evidence="12" key="1">
    <citation type="submission" date="2017-05" db="EMBL/GenBank/DDBJ databases">
        <title>Complete and WGS of Bordetella genogroups.</title>
        <authorList>
            <person name="Spilker T."/>
            <person name="Lipuma J."/>
        </authorList>
    </citation>
    <scope>NUCLEOTIDE SEQUENCE [LARGE SCALE GENOMIC DNA]</scope>
    <source>
        <strain evidence="12">AU8856</strain>
    </source>
</reference>
<dbReference type="GO" id="GO:0004852">
    <property type="term" value="F:uroporphyrinogen-III synthase activity"/>
    <property type="evidence" value="ECO:0007669"/>
    <property type="project" value="UniProtKB-UniRule"/>
</dbReference>
<evidence type="ECO:0000256" key="2">
    <source>
        <dbReference type="ARBA" id="ARBA00008133"/>
    </source>
</evidence>
<protein>
    <recommendedName>
        <fullName evidence="7 9">Uroporphyrinogen-III synthase</fullName>
        <ecNumber evidence="3 9">4.2.1.75</ecNumber>
    </recommendedName>
</protein>
<dbReference type="AlphaFoldDB" id="A0A261UDA0"/>
<dbReference type="InterPro" id="IPR039793">
    <property type="entry name" value="UROS/Hem4"/>
</dbReference>
<keyword evidence="4 9" id="KW-0456">Lyase</keyword>
<sequence>MPNEAQTAILTRPVGRNEVLATRLHAAGWQVRAWPALSIEPLAAGPEGIPLPGDFDLAVFVSGNAAAQYLEQLRALGMAAWPSSCIAAAVGPATAARLRQSGQLDTQCAIVHPGAEAPRHDSEALWELLAARGPIPRRVLLVRGTAGRDWLAEQLHGHGASVRLHAVYRRVPARWEADALAQLGRWAADAHYPTWLLTSGESIDAVRANVARAATETWWDACRFIVTHPRLVDRLALSDASARRAVRVCAPAEDAIFNAFVSA</sequence>
<dbReference type="InterPro" id="IPR036108">
    <property type="entry name" value="4pyrrol_syn_uPrphyn_synt_sf"/>
</dbReference>
<keyword evidence="12" id="KW-1185">Reference proteome</keyword>
<evidence type="ECO:0000313" key="11">
    <source>
        <dbReference type="EMBL" id="OZI59894.1"/>
    </source>
</evidence>
<evidence type="ECO:0000256" key="6">
    <source>
        <dbReference type="ARBA" id="ARBA00037589"/>
    </source>
</evidence>
<evidence type="ECO:0000256" key="5">
    <source>
        <dbReference type="ARBA" id="ARBA00023244"/>
    </source>
</evidence>
<evidence type="ECO:0000256" key="1">
    <source>
        <dbReference type="ARBA" id="ARBA00004772"/>
    </source>
</evidence>
<dbReference type="Pfam" id="PF02602">
    <property type="entry name" value="HEM4"/>
    <property type="match status" value="1"/>
</dbReference>
<accession>A0A261UDA0</accession>
<keyword evidence="5 9" id="KW-0627">Porphyrin biosynthesis</keyword>
<dbReference type="OrthoDB" id="9787650at2"/>
<comment type="similarity">
    <text evidence="2 9">Belongs to the uroporphyrinogen-III synthase family.</text>
</comment>
<evidence type="ECO:0000313" key="12">
    <source>
        <dbReference type="Proteomes" id="UP000215767"/>
    </source>
</evidence>
<comment type="pathway">
    <text evidence="1 9">Porphyrin-containing compound metabolism; protoporphyrin-IX biosynthesis; coproporphyrinogen-III from 5-aminolevulinate: step 3/4.</text>
</comment>
<dbReference type="RefSeq" id="WP_094841313.1">
    <property type="nucleotide sequence ID" value="NZ_NEVS01000004.1"/>
</dbReference>
<feature type="domain" description="Tetrapyrrole biosynthesis uroporphyrinogen III synthase" evidence="10">
    <location>
        <begin position="19"/>
        <end position="235"/>
    </location>
</feature>
<evidence type="ECO:0000256" key="3">
    <source>
        <dbReference type="ARBA" id="ARBA00013109"/>
    </source>
</evidence>
<dbReference type="EMBL" id="NEVS01000004">
    <property type="protein sequence ID" value="OZI59894.1"/>
    <property type="molecule type" value="Genomic_DNA"/>
</dbReference>
<name>A0A261UDA0_9BORD</name>
<comment type="caution">
    <text evidence="11">The sequence shown here is derived from an EMBL/GenBank/DDBJ whole genome shotgun (WGS) entry which is preliminary data.</text>
</comment>
<dbReference type="CDD" id="cd06578">
    <property type="entry name" value="HemD"/>
    <property type="match status" value="1"/>
</dbReference>
<gene>
    <name evidence="11" type="ORF">CAL28_10415</name>
</gene>
<organism evidence="11 12">
    <name type="scientific">Bordetella genomosp. 11</name>
    <dbReference type="NCBI Taxonomy" id="1416808"/>
    <lineage>
        <taxon>Bacteria</taxon>
        <taxon>Pseudomonadati</taxon>
        <taxon>Pseudomonadota</taxon>
        <taxon>Betaproteobacteria</taxon>
        <taxon>Burkholderiales</taxon>
        <taxon>Alcaligenaceae</taxon>
        <taxon>Bordetella</taxon>
    </lineage>
</organism>
<dbReference type="GO" id="GO:0006782">
    <property type="term" value="P:protoporphyrinogen IX biosynthetic process"/>
    <property type="evidence" value="ECO:0007669"/>
    <property type="project" value="UniProtKB-UniRule"/>
</dbReference>
<dbReference type="Gene3D" id="3.40.50.10090">
    <property type="match status" value="2"/>
</dbReference>
<dbReference type="InterPro" id="IPR003754">
    <property type="entry name" value="4pyrrol_synth_uPrphyn_synth"/>
</dbReference>
<dbReference type="GO" id="GO:0006780">
    <property type="term" value="P:uroporphyrinogen III biosynthetic process"/>
    <property type="evidence" value="ECO:0007669"/>
    <property type="project" value="UniProtKB-UniRule"/>
</dbReference>
<dbReference type="PANTHER" id="PTHR38042:SF1">
    <property type="entry name" value="UROPORPHYRINOGEN-III SYNTHASE, CHLOROPLASTIC"/>
    <property type="match status" value="1"/>
</dbReference>
<dbReference type="Proteomes" id="UP000215767">
    <property type="component" value="Unassembled WGS sequence"/>
</dbReference>
<dbReference type="SUPFAM" id="SSF69618">
    <property type="entry name" value="HemD-like"/>
    <property type="match status" value="1"/>
</dbReference>
<evidence type="ECO:0000259" key="10">
    <source>
        <dbReference type="Pfam" id="PF02602"/>
    </source>
</evidence>